<accession>A0A1Y2GXD7</accession>
<dbReference type="GO" id="GO:0043657">
    <property type="term" value="C:host cell"/>
    <property type="evidence" value="ECO:0007669"/>
    <property type="project" value="UniProtKB-SubCell"/>
</dbReference>
<evidence type="ECO:0000256" key="3">
    <source>
        <dbReference type="ARBA" id="ARBA00022525"/>
    </source>
</evidence>
<dbReference type="RefSeq" id="XP_021884715.1">
    <property type="nucleotide sequence ID" value="XM_022019757.1"/>
</dbReference>
<comment type="subcellular location">
    <subcellularLocation>
        <location evidence="1">Host cell</location>
    </subcellularLocation>
    <subcellularLocation>
        <location evidence="2">Secreted</location>
    </subcellularLocation>
</comment>
<dbReference type="OrthoDB" id="2445205at2759"/>
<gene>
    <name evidence="6" type="ORF">BCR41DRAFT_179467</name>
</gene>
<evidence type="ECO:0000256" key="1">
    <source>
        <dbReference type="ARBA" id="ARBA00004340"/>
    </source>
</evidence>
<proteinExistence type="predicted"/>
<evidence type="ECO:0000313" key="7">
    <source>
        <dbReference type="Proteomes" id="UP000193648"/>
    </source>
</evidence>
<feature type="compositionally biased region" description="Polar residues" evidence="4">
    <location>
        <begin position="238"/>
        <end position="250"/>
    </location>
</feature>
<evidence type="ECO:0000256" key="4">
    <source>
        <dbReference type="SAM" id="MobiDB-lite"/>
    </source>
</evidence>
<dbReference type="AlphaFoldDB" id="A0A1Y2GXD7"/>
<dbReference type="Pfam" id="PF20147">
    <property type="entry name" value="Crinkler"/>
    <property type="match status" value="1"/>
</dbReference>
<organism evidence="6 7">
    <name type="scientific">Lobosporangium transversale</name>
    <dbReference type="NCBI Taxonomy" id="64571"/>
    <lineage>
        <taxon>Eukaryota</taxon>
        <taxon>Fungi</taxon>
        <taxon>Fungi incertae sedis</taxon>
        <taxon>Mucoromycota</taxon>
        <taxon>Mortierellomycotina</taxon>
        <taxon>Mortierellomycetes</taxon>
        <taxon>Mortierellales</taxon>
        <taxon>Mortierellaceae</taxon>
        <taxon>Lobosporangium</taxon>
    </lineage>
</organism>
<dbReference type="EMBL" id="MCFF01000005">
    <property type="protein sequence ID" value="ORZ26968.1"/>
    <property type="molecule type" value="Genomic_DNA"/>
</dbReference>
<evidence type="ECO:0000259" key="5">
    <source>
        <dbReference type="Pfam" id="PF20147"/>
    </source>
</evidence>
<feature type="domain" description="Crinkler effector protein N-terminal" evidence="5">
    <location>
        <begin position="31"/>
        <end position="131"/>
    </location>
</feature>
<name>A0A1Y2GXD7_9FUNG</name>
<sequence>MFSPHIFPHLFSHIFSQLFPHNLPNMALTFNLFCILDGHTVSSSFSVEVALGATVDKLKESIKARMSAGLEGVDSNTLTLWKVSIPVTKEDMNKVISLEELTDKEVLLPTTPLRVAFEGLKEGQFIHIFVQCPPKGPSQLMLKIYFPEKKQKVSWTTNHTTVLLEELKTIVINNHDGIDIGNVKISIQHRRRLCHASSLPETPATDKDLRNILCTYSKRGLGTLSVRVPDHIHRSGSRRSASFQPRKNSS</sequence>
<dbReference type="GeneID" id="33561602"/>
<feature type="region of interest" description="Disordered" evidence="4">
    <location>
        <begin position="231"/>
        <end position="250"/>
    </location>
</feature>
<keyword evidence="3" id="KW-0964">Secreted</keyword>
<evidence type="ECO:0000313" key="6">
    <source>
        <dbReference type="EMBL" id="ORZ26968.1"/>
    </source>
</evidence>
<dbReference type="InterPro" id="IPR045379">
    <property type="entry name" value="Crinkler_N"/>
</dbReference>
<dbReference type="InParanoid" id="A0A1Y2GXD7"/>
<evidence type="ECO:0000256" key="2">
    <source>
        <dbReference type="ARBA" id="ARBA00004613"/>
    </source>
</evidence>
<dbReference type="Proteomes" id="UP000193648">
    <property type="component" value="Unassembled WGS sequence"/>
</dbReference>
<keyword evidence="7" id="KW-1185">Reference proteome</keyword>
<dbReference type="GO" id="GO:0005576">
    <property type="term" value="C:extracellular region"/>
    <property type="evidence" value="ECO:0007669"/>
    <property type="project" value="UniProtKB-SubCell"/>
</dbReference>
<protein>
    <recommendedName>
        <fullName evidence="5">Crinkler effector protein N-terminal domain-containing protein</fullName>
    </recommendedName>
</protein>
<reference evidence="6 7" key="1">
    <citation type="submission" date="2016-07" db="EMBL/GenBank/DDBJ databases">
        <title>Pervasive Adenine N6-methylation of Active Genes in Fungi.</title>
        <authorList>
            <consortium name="DOE Joint Genome Institute"/>
            <person name="Mondo S.J."/>
            <person name="Dannebaum R.O."/>
            <person name="Kuo R.C."/>
            <person name="Labutti K."/>
            <person name="Haridas S."/>
            <person name="Kuo A."/>
            <person name="Salamov A."/>
            <person name="Ahrendt S.R."/>
            <person name="Lipzen A."/>
            <person name="Sullivan W."/>
            <person name="Andreopoulos W.B."/>
            <person name="Clum A."/>
            <person name="Lindquist E."/>
            <person name="Daum C."/>
            <person name="Ramamoorthy G.K."/>
            <person name="Gryganskyi A."/>
            <person name="Culley D."/>
            <person name="Magnuson J.K."/>
            <person name="James T.Y."/>
            <person name="O'Malley M.A."/>
            <person name="Stajich J.E."/>
            <person name="Spatafora J.W."/>
            <person name="Visel A."/>
            <person name="Grigoriev I.V."/>
        </authorList>
    </citation>
    <scope>NUCLEOTIDE SEQUENCE [LARGE SCALE GENOMIC DNA]</scope>
    <source>
        <strain evidence="6 7">NRRL 3116</strain>
    </source>
</reference>
<comment type="caution">
    <text evidence="6">The sequence shown here is derived from an EMBL/GenBank/DDBJ whole genome shotgun (WGS) entry which is preliminary data.</text>
</comment>